<protein>
    <submittedName>
        <fullName evidence="1">Protein ImuA</fullName>
    </submittedName>
</protein>
<gene>
    <name evidence="1" type="ORF">C8P68_101900</name>
</gene>
<organism evidence="1 2">
    <name type="scientific">Mucilaginibacter yixingensis</name>
    <dbReference type="NCBI Taxonomy" id="1295612"/>
    <lineage>
        <taxon>Bacteria</taxon>
        <taxon>Pseudomonadati</taxon>
        <taxon>Bacteroidota</taxon>
        <taxon>Sphingobacteriia</taxon>
        <taxon>Sphingobacteriales</taxon>
        <taxon>Sphingobacteriaceae</taxon>
        <taxon>Mucilaginibacter</taxon>
    </lineage>
</organism>
<dbReference type="AlphaFoldDB" id="A0A2T5JGW1"/>
<dbReference type="Gene3D" id="3.40.50.300">
    <property type="entry name" value="P-loop containing nucleotide triphosphate hydrolases"/>
    <property type="match status" value="1"/>
</dbReference>
<sequence>MNTARKDIIARLRQDILRQEGYAPQKTAGAGRIGLGPVEDAFPDGAFPCGNLHEFLAFDAAQMAATNGFISGLLATLMRNDGACIWISKSNQVFPAALSAFGIQPHRLVFACLQRDRDVLWAAEEALKCEGLAAVIAEVSELTFMQSRRLQLAIEQSRVTGFILRSNQRKMSTTACIARWQISAAPSKQMDLPGVGHTCFNVSLLKVKNGHTGNWLLEWKKGGFKPVATAIVANATDQHPLTTLKAG</sequence>
<dbReference type="RefSeq" id="WP_107827035.1">
    <property type="nucleotide sequence ID" value="NZ_CP160205.1"/>
</dbReference>
<evidence type="ECO:0000313" key="2">
    <source>
        <dbReference type="Proteomes" id="UP000244168"/>
    </source>
</evidence>
<comment type="caution">
    <text evidence="1">The sequence shown here is derived from an EMBL/GenBank/DDBJ whole genome shotgun (WGS) entry which is preliminary data.</text>
</comment>
<dbReference type="EMBL" id="QAOQ01000001">
    <property type="protein sequence ID" value="PTR01662.1"/>
    <property type="molecule type" value="Genomic_DNA"/>
</dbReference>
<name>A0A2T5JGW1_9SPHI</name>
<proteinExistence type="predicted"/>
<accession>A0A2T5JGW1</accession>
<dbReference type="PIRSF" id="PIRSF034285">
    <property type="entry name" value="UCP034285"/>
    <property type="match status" value="1"/>
</dbReference>
<dbReference type="InterPro" id="IPR027417">
    <property type="entry name" value="P-loop_NTPase"/>
</dbReference>
<dbReference type="SUPFAM" id="SSF52540">
    <property type="entry name" value="P-loop containing nucleoside triphosphate hydrolases"/>
    <property type="match status" value="1"/>
</dbReference>
<dbReference type="OrthoDB" id="836928at2"/>
<reference evidence="1 2" key="1">
    <citation type="submission" date="2018-04" db="EMBL/GenBank/DDBJ databases">
        <title>Genomic Encyclopedia of Archaeal and Bacterial Type Strains, Phase II (KMG-II): from individual species to whole genera.</title>
        <authorList>
            <person name="Goeker M."/>
        </authorList>
    </citation>
    <scope>NUCLEOTIDE SEQUENCE [LARGE SCALE GENOMIC DNA]</scope>
    <source>
        <strain evidence="1 2">DSM 26809</strain>
    </source>
</reference>
<evidence type="ECO:0000313" key="1">
    <source>
        <dbReference type="EMBL" id="PTR01662.1"/>
    </source>
</evidence>
<dbReference type="Proteomes" id="UP000244168">
    <property type="component" value="Unassembled WGS sequence"/>
</dbReference>
<keyword evidence="2" id="KW-1185">Reference proteome</keyword>
<dbReference type="InterPro" id="IPR017026">
    <property type="entry name" value="ImuA"/>
</dbReference>